<dbReference type="GO" id="GO:0003677">
    <property type="term" value="F:DNA binding"/>
    <property type="evidence" value="ECO:0007669"/>
    <property type="project" value="InterPro"/>
</dbReference>
<name>A0A285SJF9_9FIRM</name>
<proteinExistence type="predicted"/>
<evidence type="ECO:0000313" key="3">
    <source>
        <dbReference type="Proteomes" id="UP000219563"/>
    </source>
</evidence>
<dbReference type="PANTHER" id="PTHR44846:SF1">
    <property type="entry name" value="MANNOSYL-D-GLYCERATE TRANSPORT_METABOLISM SYSTEM REPRESSOR MNGR-RELATED"/>
    <property type="match status" value="1"/>
</dbReference>
<evidence type="ECO:0000259" key="1">
    <source>
        <dbReference type="SMART" id="SM00866"/>
    </source>
</evidence>
<dbReference type="EMBL" id="OBMR01000008">
    <property type="protein sequence ID" value="SOC08072.1"/>
    <property type="molecule type" value="Genomic_DNA"/>
</dbReference>
<dbReference type="Proteomes" id="UP000219563">
    <property type="component" value="Unassembled WGS sequence"/>
</dbReference>
<dbReference type="InterPro" id="IPR028978">
    <property type="entry name" value="Chorismate_lyase_/UTRA_dom_sf"/>
</dbReference>
<dbReference type="InterPro" id="IPR011663">
    <property type="entry name" value="UTRA"/>
</dbReference>
<dbReference type="Pfam" id="PF07702">
    <property type="entry name" value="UTRA"/>
    <property type="match status" value="1"/>
</dbReference>
<protein>
    <submittedName>
        <fullName evidence="2">UTRA domain-containing protein</fullName>
    </submittedName>
</protein>
<dbReference type="AlphaFoldDB" id="A0A285SJF9"/>
<reference evidence="2 3" key="1">
    <citation type="submission" date="2017-08" db="EMBL/GenBank/DDBJ databases">
        <authorList>
            <person name="de Groot N.N."/>
        </authorList>
    </citation>
    <scope>NUCLEOTIDE SEQUENCE [LARGE SCALE GENOMIC DNA]</scope>
    <source>
        <strain evidence="2 3">DSM 9787</strain>
    </source>
</reference>
<gene>
    <name evidence="2" type="ORF">SAMN02910411_2406</name>
</gene>
<evidence type="ECO:0000313" key="2">
    <source>
        <dbReference type="EMBL" id="SOC08072.1"/>
    </source>
</evidence>
<dbReference type="Gene3D" id="3.40.1410.10">
    <property type="entry name" value="Chorismate lyase-like"/>
    <property type="match status" value="1"/>
</dbReference>
<sequence length="176" mass="20552">MSNKNFGNNQNKIQRNMDDLKGFTQTMIEKDLVPSIRILNKYLREAGNLYAELFGIKPDDYLFYIRRLCLANDEPVSLEEIYIPHYLVPKMGGINLNMFSIYETYKMFGINLYRADETLDLVIPDKSDAKLLGIKEDVPTLFFQSTSYDDLGRVIEFNKNYVRGDKCNFNVHFFQA</sequence>
<dbReference type="GO" id="GO:0045892">
    <property type="term" value="P:negative regulation of DNA-templated transcription"/>
    <property type="evidence" value="ECO:0007669"/>
    <property type="project" value="TreeGrafter"/>
</dbReference>
<feature type="domain" description="UbiC transcription regulator-associated" evidence="1">
    <location>
        <begin position="29"/>
        <end position="168"/>
    </location>
</feature>
<dbReference type="InterPro" id="IPR050679">
    <property type="entry name" value="Bact_HTH_transcr_reg"/>
</dbReference>
<accession>A0A285SJF9</accession>
<organism evidence="2 3">
    <name type="scientific">Pseudobutyrivibrio ruminis DSM 9787</name>
    <dbReference type="NCBI Taxonomy" id="1123011"/>
    <lineage>
        <taxon>Bacteria</taxon>
        <taxon>Bacillati</taxon>
        <taxon>Bacillota</taxon>
        <taxon>Clostridia</taxon>
        <taxon>Lachnospirales</taxon>
        <taxon>Lachnospiraceae</taxon>
        <taxon>Pseudobutyrivibrio</taxon>
    </lineage>
</organism>
<dbReference type="SMART" id="SM00866">
    <property type="entry name" value="UTRA"/>
    <property type="match status" value="1"/>
</dbReference>
<dbReference type="RefSeq" id="WP_097076637.1">
    <property type="nucleotide sequence ID" value="NZ_OBMR01000008.1"/>
</dbReference>
<dbReference type="PANTHER" id="PTHR44846">
    <property type="entry name" value="MANNOSYL-D-GLYCERATE TRANSPORT/METABOLISM SYSTEM REPRESSOR MNGR-RELATED"/>
    <property type="match status" value="1"/>
</dbReference>
<dbReference type="SUPFAM" id="SSF64288">
    <property type="entry name" value="Chorismate lyase-like"/>
    <property type="match status" value="1"/>
</dbReference>